<evidence type="ECO:0000256" key="7">
    <source>
        <dbReference type="ARBA" id="ARBA00023306"/>
    </source>
</evidence>
<name>A0A3A0VMV9_STAGA</name>
<evidence type="ECO:0000256" key="2">
    <source>
        <dbReference type="ARBA" id="ARBA00022475"/>
    </source>
</evidence>
<keyword evidence="5 8" id="KW-1133">Transmembrane helix</keyword>
<dbReference type="InterPro" id="IPR034746">
    <property type="entry name" value="POTRA"/>
</dbReference>
<accession>A0A3A0VMV9</accession>
<dbReference type="PROSITE" id="PS51779">
    <property type="entry name" value="POTRA"/>
    <property type="match status" value="1"/>
</dbReference>
<dbReference type="InterPro" id="IPR013685">
    <property type="entry name" value="POTRA_FtsQ_type"/>
</dbReference>
<evidence type="ECO:0000313" key="12">
    <source>
        <dbReference type="Proteomes" id="UP000265541"/>
    </source>
</evidence>
<dbReference type="Pfam" id="PF08478">
    <property type="entry name" value="POTRA_1"/>
    <property type="match status" value="1"/>
</dbReference>
<feature type="domain" description="POTRA" evidence="10">
    <location>
        <begin position="51"/>
        <end position="119"/>
    </location>
</feature>
<evidence type="ECO:0000256" key="5">
    <source>
        <dbReference type="ARBA" id="ARBA00022989"/>
    </source>
</evidence>
<dbReference type="RefSeq" id="WP_119485924.1">
    <property type="nucleotide sequence ID" value="NZ_QYJN01000005.1"/>
</dbReference>
<dbReference type="OrthoDB" id="1819027at2"/>
<dbReference type="InterPro" id="IPR050487">
    <property type="entry name" value="FtsQ_DivIB"/>
</dbReference>
<keyword evidence="2 8" id="KW-1003">Cell membrane</keyword>
<dbReference type="InterPro" id="IPR026580">
    <property type="entry name" value="DivIB"/>
</dbReference>
<evidence type="ECO:0000256" key="8">
    <source>
        <dbReference type="HAMAP-Rule" id="MF_00912"/>
    </source>
</evidence>
<organism evidence="11 12">
    <name type="scientific">Staphylococcus gallinarum</name>
    <dbReference type="NCBI Taxonomy" id="1293"/>
    <lineage>
        <taxon>Bacteria</taxon>
        <taxon>Bacillati</taxon>
        <taxon>Bacillota</taxon>
        <taxon>Bacilli</taxon>
        <taxon>Bacillales</taxon>
        <taxon>Staphylococcaceae</taxon>
        <taxon>Staphylococcus</taxon>
    </lineage>
</organism>
<dbReference type="GO" id="GO:0043093">
    <property type="term" value="P:FtsZ-dependent cytokinesis"/>
    <property type="evidence" value="ECO:0007669"/>
    <property type="project" value="UniProtKB-UniRule"/>
</dbReference>
<protein>
    <recommendedName>
        <fullName evidence="8">Cell division protein DivIB</fullName>
    </recommendedName>
</protein>
<dbReference type="Gene3D" id="3.40.50.10960">
    <property type="match status" value="1"/>
</dbReference>
<evidence type="ECO:0000256" key="3">
    <source>
        <dbReference type="ARBA" id="ARBA00022618"/>
    </source>
</evidence>
<comment type="similarity">
    <text evidence="8">Belongs to the FtsQ/DivIB family. DivIB subfamily.</text>
</comment>
<evidence type="ECO:0000256" key="6">
    <source>
        <dbReference type="ARBA" id="ARBA00023136"/>
    </source>
</evidence>
<dbReference type="PANTHER" id="PTHR37820">
    <property type="entry name" value="CELL DIVISION PROTEIN DIVIB"/>
    <property type="match status" value="1"/>
</dbReference>
<dbReference type="AlphaFoldDB" id="A0A3A0VMV9"/>
<feature type="region of interest" description="Disordered" evidence="9">
    <location>
        <begin position="252"/>
        <end position="295"/>
    </location>
</feature>
<keyword evidence="4 8" id="KW-0812">Transmembrane</keyword>
<feature type="compositionally biased region" description="Basic and acidic residues" evidence="9">
    <location>
        <begin position="256"/>
        <end position="278"/>
    </location>
</feature>
<keyword evidence="3 8" id="KW-0132">Cell division</keyword>
<evidence type="ECO:0000256" key="1">
    <source>
        <dbReference type="ARBA" id="ARBA00004370"/>
    </source>
</evidence>
<reference evidence="11 12" key="1">
    <citation type="journal article" date="2016" name="Front. Microbiol.">
        <title>Comprehensive Phylogenetic Analysis of Bovine Non-aureus Staphylococci Species Based on Whole-Genome Sequencing.</title>
        <authorList>
            <person name="Naushad S."/>
            <person name="Barkema H.W."/>
            <person name="Luby C."/>
            <person name="Condas L.A."/>
            <person name="Nobrega D.B."/>
            <person name="Carson D.A."/>
            <person name="De Buck J."/>
        </authorList>
    </citation>
    <scope>NUCLEOTIDE SEQUENCE [LARGE SCALE GENOMIC DNA]</scope>
    <source>
        <strain evidence="11 12">SNUC 4781</strain>
    </source>
</reference>
<dbReference type="Pfam" id="PF03799">
    <property type="entry name" value="FtsQ_DivIB_C"/>
    <property type="match status" value="1"/>
</dbReference>
<evidence type="ECO:0000259" key="10">
    <source>
        <dbReference type="PROSITE" id="PS51779"/>
    </source>
</evidence>
<keyword evidence="7 8" id="KW-0131">Cell cycle</keyword>
<dbReference type="GO" id="GO:0032153">
    <property type="term" value="C:cell division site"/>
    <property type="evidence" value="ECO:0007669"/>
    <property type="project" value="UniProtKB-UniRule"/>
</dbReference>
<dbReference type="PANTHER" id="PTHR37820:SF1">
    <property type="entry name" value="CELL DIVISION PROTEIN FTSQ"/>
    <property type="match status" value="1"/>
</dbReference>
<comment type="subcellular location">
    <subcellularLocation>
        <location evidence="8">Cell membrane</location>
        <topology evidence="8">Single-pass type II membrane protein</topology>
    </subcellularLocation>
    <subcellularLocation>
        <location evidence="1">Membrane</location>
    </subcellularLocation>
    <text evidence="8">Localizes to the division septum.</text>
</comment>
<dbReference type="HAMAP" id="MF_00912">
    <property type="entry name" value="DivIB"/>
    <property type="match status" value="1"/>
</dbReference>
<feature type="transmembrane region" description="Helical" evidence="8">
    <location>
        <begin position="27"/>
        <end position="47"/>
    </location>
</feature>
<proteinExistence type="inferred from homology"/>
<dbReference type="Gene3D" id="3.10.20.310">
    <property type="entry name" value="membrane protein fhac"/>
    <property type="match status" value="1"/>
</dbReference>
<keyword evidence="6 8" id="KW-0472">Membrane</keyword>
<evidence type="ECO:0000313" key="11">
    <source>
        <dbReference type="EMBL" id="RIP33602.1"/>
    </source>
</evidence>
<dbReference type="Proteomes" id="UP000265541">
    <property type="component" value="Unassembled WGS sequence"/>
</dbReference>
<comment type="caution">
    <text evidence="11">The sequence shown here is derived from an EMBL/GenBank/DDBJ whole genome shotgun (WGS) entry which is preliminary data.</text>
</comment>
<sequence>MADKVREFDSEYLKQKRELRRKRQKQIQYSVFGVLLFFILLILIYMFTPLSKISSVEIKGNNNVSKSDISKAINVKDDSRMYTYSTSKAEKKLKENTLVKDAKVTKHFPNKMTVKVTEDQIVALIKKKDNYVPITEDGTELENFQDSVLDDGPIIDGFDKDRKEKMIRQLAEMPAKVRGLISEVKYDPQPNMQNQVKLFTTDNIQVVGNLNTIGSKMKYYPQMSQSLDRDESGNLKTAGYIDLSVGASFIPYSSGSDEKSETDKNVEAGNNQEDKAKDQLQSALNKINKKKDKNN</sequence>
<gene>
    <name evidence="8" type="primary">divIB</name>
    <name evidence="11" type="ORF">BUZ14_10865</name>
</gene>
<evidence type="ECO:0000256" key="4">
    <source>
        <dbReference type="ARBA" id="ARBA00022692"/>
    </source>
</evidence>
<evidence type="ECO:0000256" key="9">
    <source>
        <dbReference type="SAM" id="MobiDB-lite"/>
    </source>
</evidence>
<comment type="function">
    <text evidence="8">Cell division protein that may be involved in stabilizing or promoting the assembly of the division complex.</text>
</comment>
<dbReference type="GO" id="GO:0005886">
    <property type="term" value="C:plasma membrane"/>
    <property type="evidence" value="ECO:0007669"/>
    <property type="project" value="UniProtKB-SubCell"/>
</dbReference>
<dbReference type="EMBL" id="QYJN01000005">
    <property type="protein sequence ID" value="RIP33602.1"/>
    <property type="molecule type" value="Genomic_DNA"/>
</dbReference>
<dbReference type="InterPro" id="IPR005548">
    <property type="entry name" value="Cell_div_FtsQ/DivIB_C"/>
</dbReference>